<evidence type="ECO:0000313" key="2">
    <source>
        <dbReference type="Proteomes" id="UP001224775"/>
    </source>
</evidence>
<dbReference type="InterPro" id="IPR052748">
    <property type="entry name" value="ISR_Activator"/>
</dbReference>
<evidence type="ECO:0008006" key="3">
    <source>
        <dbReference type="Google" id="ProtNLM"/>
    </source>
</evidence>
<dbReference type="SMART" id="SM00671">
    <property type="entry name" value="SEL1"/>
    <property type="match status" value="2"/>
</dbReference>
<proteinExistence type="predicted"/>
<accession>A0AAD8Y6A1</accession>
<name>A0AAD8Y6A1_9STRA</name>
<dbReference type="EMBL" id="JATAAI010000016">
    <property type="protein sequence ID" value="KAK1739983.1"/>
    <property type="molecule type" value="Genomic_DNA"/>
</dbReference>
<keyword evidence="2" id="KW-1185">Reference proteome</keyword>
<organism evidence="1 2">
    <name type="scientific">Skeletonema marinoi</name>
    <dbReference type="NCBI Taxonomy" id="267567"/>
    <lineage>
        <taxon>Eukaryota</taxon>
        <taxon>Sar</taxon>
        <taxon>Stramenopiles</taxon>
        <taxon>Ochrophyta</taxon>
        <taxon>Bacillariophyta</taxon>
        <taxon>Coscinodiscophyceae</taxon>
        <taxon>Thalassiosirophycidae</taxon>
        <taxon>Thalassiosirales</taxon>
        <taxon>Skeletonemataceae</taxon>
        <taxon>Skeletonema</taxon>
        <taxon>Skeletonema marinoi-dohrnii complex</taxon>
    </lineage>
</organism>
<evidence type="ECO:0000313" key="1">
    <source>
        <dbReference type="EMBL" id="KAK1739983.1"/>
    </source>
</evidence>
<dbReference type="SUPFAM" id="SSF81901">
    <property type="entry name" value="HCP-like"/>
    <property type="match status" value="1"/>
</dbReference>
<dbReference type="AlphaFoldDB" id="A0AAD8Y6A1"/>
<dbReference type="Proteomes" id="UP001224775">
    <property type="component" value="Unassembled WGS sequence"/>
</dbReference>
<comment type="caution">
    <text evidence="1">The sequence shown here is derived from an EMBL/GenBank/DDBJ whole genome shotgun (WGS) entry which is preliminary data.</text>
</comment>
<dbReference type="Pfam" id="PF08238">
    <property type="entry name" value="Sel1"/>
    <property type="match status" value="2"/>
</dbReference>
<sequence length="129" mass="14736">MICNGCNYANRMRELEGNVQQKCPFCRHPRAKSQKEAERDLMKRAEANDPVYMSQVGVRCYQEGDYKGAFGYLTKAAGLGDAVAHFQLSCMYYDGKGVQKDKKKEVYHLEQAAIRGHLRARHNLGFIEK</sequence>
<dbReference type="Gene3D" id="1.25.40.10">
    <property type="entry name" value="Tetratricopeptide repeat domain"/>
    <property type="match status" value="1"/>
</dbReference>
<dbReference type="InterPro" id="IPR011990">
    <property type="entry name" value="TPR-like_helical_dom_sf"/>
</dbReference>
<dbReference type="PANTHER" id="PTHR45011">
    <property type="entry name" value="DAP3-BINDING CELL DEATH ENHANCER 1"/>
    <property type="match status" value="1"/>
</dbReference>
<reference evidence="1" key="1">
    <citation type="submission" date="2023-06" db="EMBL/GenBank/DDBJ databases">
        <title>Survivors Of The Sea: Transcriptome response of Skeletonema marinoi to long-term dormancy.</title>
        <authorList>
            <person name="Pinder M.I.M."/>
            <person name="Kourtchenko O."/>
            <person name="Robertson E.K."/>
            <person name="Larsson T."/>
            <person name="Maumus F."/>
            <person name="Osuna-Cruz C.M."/>
            <person name="Vancaester E."/>
            <person name="Stenow R."/>
            <person name="Vandepoele K."/>
            <person name="Ploug H."/>
            <person name="Bruchert V."/>
            <person name="Godhe A."/>
            <person name="Topel M."/>
        </authorList>
    </citation>
    <scope>NUCLEOTIDE SEQUENCE</scope>
    <source>
        <strain evidence="1">R05AC</strain>
    </source>
</reference>
<protein>
    <recommendedName>
        <fullName evidence="3">Sel1 repeat family protein</fullName>
    </recommendedName>
</protein>
<dbReference type="PANTHER" id="PTHR45011:SF1">
    <property type="entry name" value="DAP3-BINDING CELL DEATH ENHANCER 1"/>
    <property type="match status" value="1"/>
</dbReference>
<gene>
    <name evidence="1" type="ORF">QTG54_008933</name>
</gene>
<dbReference type="InterPro" id="IPR006597">
    <property type="entry name" value="Sel1-like"/>
</dbReference>